<dbReference type="PROSITE" id="PS50977">
    <property type="entry name" value="HTH_TETR_2"/>
    <property type="match status" value="1"/>
</dbReference>
<dbReference type="InterPro" id="IPR001647">
    <property type="entry name" value="HTH_TetR"/>
</dbReference>
<proteinExistence type="predicted"/>
<evidence type="ECO:0000259" key="3">
    <source>
        <dbReference type="PROSITE" id="PS50977"/>
    </source>
</evidence>
<sequence>MPPKKKFSEEQIIEAAFEIAKTEGMESITIRKVAEQLGSSIAPIYVNFTDVEDLIKAVMKKIVQLSQQMLQEQNSGNAFKDIGMASLQFAEEYPNLFRDFVMKPNEYLGDYDQDMGTELVAHMKTDPDLEGFTDEEIHMILFKMRAFQMGLTIMVANQLLPKEFNREKGIEILDSMAEDVLTATRLRKK</sequence>
<dbReference type="SUPFAM" id="SSF46689">
    <property type="entry name" value="Homeodomain-like"/>
    <property type="match status" value="1"/>
</dbReference>
<evidence type="ECO:0000256" key="2">
    <source>
        <dbReference type="PROSITE-ProRule" id="PRU00335"/>
    </source>
</evidence>
<protein>
    <submittedName>
        <fullName evidence="4">AcrR family transcriptional regulator</fullName>
    </submittedName>
</protein>
<evidence type="ECO:0000313" key="5">
    <source>
        <dbReference type="Proteomes" id="UP001235840"/>
    </source>
</evidence>
<dbReference type="Proteomes" id="UP001235840">
    <property type="component" value="Unassembled WGS sequence"/>
</dbReference>
<dbReference type="RefSeq" id="WP_307395616.1">
    <property type="nucleotide sequence ID" value="NZ_BAAADK010000030.1"/>
</dbReference>
<keyword evidence="1 2" id="KW-0238">DNA-binding</keyword>
<dbReference type="SUPFAM" id="SSF48498">
    <property type="entry name" value="Tetracyclin repressor-like, C-terminal domain"/>
    <property type="match status" value="1"/>
</dbReference>
<keyword evidence="5" id="KW-1185">Reference proteome</keyword>
<dbReference type="Pfam" id="PF00440">
    <property type="entry name" value="TetR_N"/>
    <property type="match status" value="1"/>
</dbReference>
<dbReference type="Gene3D" id="1.10.357.10">
    <property type="entry name" value="Tetracycline Repressor, domain 2"/>
    <property type="match status" value="1"/>
</dbReference>
<dbReference type="EMBL" id="JAUSTY010000012">
    <property type="protein sequence ID" value="MDQ0166972.1"/>
    <property type="molecule type" value="Genomic_DNA"/>
</dbReference>
<feature type="domain" description="HTH tetR-type" evidence="3">
    <location>
        <begin position="6"/>
        <end position="66"/>
    </location>
</feature>
<accession>A0ABT9W116</accession>
<gene>
    <name evidence="4" type="ORF">J2S11_002889</name>
</gene>
<comment type="caution">
    <text evidence="4">The sequence shown here is derived from an EMBL/GenBank/DDBJ whole genome shotgun (WGS) entry which is preliminary data.</text>
</comment>
<dbReference type="InterPro" id="IPR036271">
    <property type="entry name" value="Tet_transcr_reg_TetR-rel_C_sf"/>
</dbReference>
<evidence type="ECO:0000256" key="1">
    <source>
        <dbReference type="ARBA" id="ARBA00023125"/>
    </source>
</evidence>
<organism evidence="4 5">
    <name type="scientific">Caldalkalibacillus horti</name>
    <dbReference type="NCBI Taxonomy" id="77523"/>
    <lineage>
        <taxon>Bacteria</taxon>
        <taxon>Bacillati</taxon>
        <taxon>Bacillota</taxon>
        <taxon>Bacilli</taxon>
        <taxon>Bacillales</taxon>
        <taxon>Bacillaceae</taxon>
        <taxon>Caldalkalibacillus</taxon>
    </lineage>
</organism>
<name>A0ABT9W116_9BACI</name>
<evidence type="ECO:0000313" key="4">
    <source>
        <dbReference type="EMBL" id="MDQ0166972.1"/>
    </source>
</evidence>
<reference evidence="4 5" key="1">
    <citation type="submission" date="2023-07" db="EMBL/GenBank/DDBJ databases">
        <title>Genomic Encyclopedia of Type Strains, Phase IV (KMG-IV): sequencing the most valuable type-strain genomes for metagenomic binning, comparative biology and taxonomic classification.</title>
        <authorList>
            <person name="Goeker M."/>
        </authorList>
    </citation>
    <scope>NUCLEOTIDE SEQUENCE [LARGE SCALE GENOMIC DNA]</scope>
    <source>
        <strain evidence="4 5">DSM 12751</strain>
    </source>
</reference>
<feature type="DNA-binding region" description="H-T-H motif" evidence="2">
    <location>
        <begin position="29"/>
        <end position="48"/>
    </location>
</feature>
<dbReference type="InterPro" id="IPR009057">
    <property type="entry name" value="Homeodomain-like_sf"/>
</dbReference>